<accession>A0A438ATV7</accession>
<keyword evidence="9" id="KW-1185">Reference proteome</keyword>
<dbReference type="AlphaFoldDB" id="A0A438ATV7"/>
<evidence type="ECO:0000256" key="1">
    <source>
        <dbReference type="ARBA" id="ARBA00004651"/>
    </source>
</evidence>
<keyword evidence="3 6" id="KW-0812">Transmembrane</keyword>
<feature type="transmembrane region" description="Helical" evidence="6">
    <location>
        <begin position="12"/>
        <end position="31"/>
    </location>
</feature>
<dbReference type="Proteomes" id="UP000283479">
    <property type="component" value="Unassembled WGS sequence"/>
</dbReference>
<evidence type="ECO:0000259" key="7">
    <source>
        <dbReference type="Pfam" id="PF05425"/>
    </source>
</evidence>
<evidence type="ECO:0000313" key="8">
    <source>
        <dbReference type="EMBL" id="RVW02109.1"/>
    </source>
</evidence>
<feature type="transmembrane region" description="Helical" evidence="6">
    <location>
        <begin position="128"/>
        <end position="147"/>
    </location>
</feature>
<dbReference type="EMBL" id="RKLO01000004">
    <property type="protein sequence ID" value="RVW02109.1"/>
    <property type="molecule type" value="Genomic_DNA"/>
</dbReference>
<feature type="transmembrane region" description="Helical" evidence="6">
    <location>
        <begin position="252"/>
        <end position="273"/>
    </location>
</feature>
<comment type="subcellular location">
    <subcellularLocation>
        <location evidence="1">Cell membrane</location>
        <topology evidence="1">Multi-pass membrane protein</topology>
    </subcellularLocation>
</comment>
<sequence length="317" mass="32586">MRTVRSVVSGRTWLLSTIVTALAGVGIAWMLATPDGPSPTSVVRVLAVGLGATVFGLAAWQFLQRDERRPALDPNLLWQSTAAVAGSWTVAEVVLVVVEAAEAEGHSRFAVAPGTVIDFVRVVNTGRLGVLTVVCAALVAVTAAVAYRRSLPWPAAPVLALSGLALITRPVSGHMSQQMLGALLGAGHVLAAATWFGMLAALALTVRSRGAWATLLPRYSTIAGRCVWVVAATGVVNAAIRLGGVAPLVTTGYGRVVLAKIVALAALLAAGWWLRRTWVAPASAHRTGADASLRWAVGESAAMATALGLAAALATTA</sequence>
<proteinExistence type="predicted"/>
<dbReference type="InterPro" id="IPR008457">
    <property type="entry name" value="Cu-R_CopD_dom"/>
</dbReference>
<feature type="transmembrane region" description="Helical" evidence="6">
    <location>
        <begin position="222"/>
        <end position="240"/>
    </location>
</feature>
<name>A0A438ATV7_9NOCA</name>
<evidence type="ECO:0000256" key="5">
    <source>
        <dbReference type="ARBA" id="ARBA00023136"/>
    </source>
</evidence>
<dbReference type="Pfam" id="PF05425">
    <property type="entry name" value="CopD"/>
    <property type="match status" value="1"/>
</dbReference>
<feature type="transmembrane region" description="Helical" evidence="6">
    <location>
        <begin position="179"/>
        <end position="202"/>
    </location>
</feature>
<keyword evidence="4 6" id="KW-1133">Transmembrane helix</keyword>
<protein>
    <submittedName>
        <fullName evidence="8">Copper resistance protein CopD</fullName>
    </submittedName>
</protein>
<gene>
    <name evidence="8" type="ORF">EGT50_11900</name>
</gene>
<feature type="transmembrane region" description="Helical" evidence="6">
    <location>
        <begin position="43"/>
        <end position="63"/>
    </location>
</feature>
<feature type="domain" description="Copper resistance protein D" evidence="7">
    <location>
        <begin position="215"/>
        <end position="313"/>
    </location>
</feature>
<dbReference type="RefSeq" id="WP_127954731.1">
    <property type="nucleotide sequence ID" value="NZ_RKLO01000004.1"/>
</dbReference>
<feature type="transmembrane region" description="Helical" evidence="6">
    <location>
        <begin position="293"/>
        <end position="314"/>
    </location>
</feature>
<evidence type="ECO:0000256" key="6">
    <source>
        <dbReference type="SAM" id="Phobius"/>
    </source>
</evidence>
<dbReference type="GO" id="GO:0006825">
    <property type="term" value="P:copper ion transport"/>
    <property type="evidence" value="ECO:0007669"/>
    <property type="project" value="InterPro"/>
</dbReference>
<dbReference type="OrthoDB" id="4641923at2"/>
<evidence type="ECO:0000256" key="4">
    <source>
        <dbReference type="ARBA" id="ARBA00022989"/>
    </source>
</evidence>
<keyword evidence="2" id="KW-1003">Cell membrane</keyword>
<evidence type="ECO:0000256" key="3">
    <source>
        <dbReference type="ARBA" id="ARBA00022692"/>
    </source>
</evidence>
<organism evidence="8 9">
    <name type="scientific">Rhodococcus xishaensis</name>
    <dbReference type="NCBI Taxonomy" id="2487364"/>
    <lineage>
        <taxon>Bacteria</taxon>
        <taxon>Bacillati</taxon>
        <taxon>Actinomycetota</taxon>
        <taxon>Actinomycetes</taxon>
        <taxon>Mycobacteriales</taxon>
        <taxon>Nocardiaceae</taxon>
        <taxon>Rhodococcus</taxon>
    </lineage>
</organism>
<evidence type="ECO:0000313" key="9">
    <source>
        <dbReference type="Proteomes" id="UP000283479"/>
    </source>
</evidence>
<comment type="caution">
    <text evidence="8">The sequence shown here is derived from an EMBL/GenBank/DDBJ whole genome shotgun (WGS) entry which is preliminary data.</text>
</comment>
<dbReference type="InterPro" id="IPR032694">
    <property type="entry name" value="CopC/D"/>
</dbReference>
<dbReference type="GO" id="GO:0005886">
    <property type="term" value="C:plasma membrane"/>
    <property type="evidence" value="ECO:0007669"/>
    <property type="project" value="UniProtKB-SubCell"/>
</dbReference>
<keyword evidence="5 6" id="KW-0472">Membrane</keyword>
<dbReference type="PANTHER" id="PTHR34820">
    <property type="entry name" value="INNER MEMBRANE PROTEIN YEBZ"/>
    <property type="match status" value="1"/>
</dbReference>
<evidence type="ECO:0000256" key="2">
    <source>
        <dbReference type="ARBA" id="ARBA00022475"/>
    </source>
</evidence>
<reference evidence="8 9" key="1">
    <citation type="submission" date="2018-11" db="EMBL/GenBank/DDBJ databases">
        <title>Rhodococcus spongicola sp. nov. and Rhodococcus xishaensis sp. nov. from marine sponges.</title>
        <authorList>
            <person name="Li L."/>
            <person name="Lin H.W."/>
        </authorList>
    </citation>
    <scope>NUCLEOTIDE SEQUENCE [LARGE SCALE GENOMIC DNA]</scope>
    <source>
        <strain evidence="8 9">LHW51113</strain>
    </source>
</reference>
<dbReference type="PANTHER" id="PTHR34820:SF4">
    <property type="entry name" value="INNER MEMBRANE PROTEIN YEBZ"/>
    <property type="match status" value="1"/>
</dbReference>